<keyword evidence="2 4" id="KW-0689">Ribosomal protein</keyword>
<dbReference type="STRING" id="68775.A0A5C3M0M8"/>
<organism evidence="4 5">
    <name type="scientific">Crucibulum laeve</name>
    <dbReference type="NCBI Taxonomy" id="68775"/>
    <lineage>
        <taxon>Eukaryota</taxon>
        <taxon>Fungi</taxon>
        <taxon>Dikarya</taxon>
        <taxon>Basidiomycota</taxon>
        <taxon>Agaricomycotina</taxon>
        <taxon>Agaricomycetes</taxon>
        <taxon>Agaricomycetidae</taxon>
        <taxon>Agaricales</taxon>
        <taxon>Agaricineae</taxon>
        <taxon>Nidulariaceae</taxon>
        <taxon>Crucibulum</taxon>
    </lineage>
</organism>
<proteinExistence type="inferred from homology"/>
<sequence length="280" mass="30743">MASSTRGFSPTRSLRFLIYAHPSESSTPAYGHPSPIQPIRDSPAQAYSTLKHLLNRVHEDAADFWHDCCLGVVFRSRNKNPTAPSTSIKEMLVRPIPIIFFFPNPTHLAAASSTTGKSPPKSLATPLATNGKAIFSASLAATTSKASGFPMKQCVVLPSRVRLLADGHSCYRAGERKRKSVRGCIVGPNIAVLTLVIVKQVRRLVTHPSPTPPALPFSQRCKLEIQKKEQKVEFDVLLAKRVSQKKPSSPPSRPRSTRQPILSLQPFVALDFNCTFLQLN</sequence>
<evidence type="ECO:0000313" key="4">
    <source>
        <dbReference type="EMBL" id="TFK38263.1"/>
    </source>
</evidence>
<keyword evidence="3" id="KW-0687">Ribonucleoprotein</keyword>
<dbReference type="AlphaFoldDB" id="A0A5C3M0M8"/>
<evidence type="ECO:0000256" key="1">
    <source>
        <dbReference type="ARBA" id="ARBA00009312"/>
    </source>
</evidence>
<dbReference type="GO" id="GO:0006412">
    <property type="term" value="P:translation"/>
    <property type="evidence" value="ECO:0007669"/>
    <property type="project" value="InterPro"/>
</dbReference>
<protein>
    <submittedName>
        <fullName evidence="4">Ribosomal protein S6e-domain-containing protein</fullName>
    </submittedName>
</protein>
<dbReference type="GO" id="GO:1990904">
    <property type="term" value="C:ribonucleoprotein complex"/>
    <property type="evidence" value="ECO:0007669"/>
    <property type="project" value="UniProtKB-KW"/>
</dbReference>
<comment type="similarity">
    <text evidence="1">Belongs to the eukaryotic ribosomal protein eS6 family.</text>
</comment>
<dbReference type="EMBL" id="ML213604">
    <property type="protein sequence ID" value="TFK38263.1"/>
    <property type="molecule type" value="Genomic_DNA"/>
</dbReference>
<dbReference type="GO" id="GO:0003735">
    <property type="term" value="F:structural constituent of ribosome"/>
    <property type="evidence" value="ECO:0007669"/>
    <property type="project" value="InterPro"/>
</dbReference>
<dbReference type="GO" id="GO:0005840">
    <property type="term" value="C:ribosome"/>
    <property type="evidence" value="ECO:0007669"/>
    <property type="project" value="UniProtKB-KW"/>
</dbReference>
<dbReference type="OrthoDB" id="10260596at2759"/>
<evidence type="ECO:0000256" key="3">
    <source>
        <dbReference type="ARBA" id="ARBA00023274"/>
    </source>
</evidence>
<evidence type="ECO:0000256" key="2">
    <source>
        <dbReference type="ARBA" id="ARBA00022980"/>
    </source>
</evidence>
<dbReference type="Pfam" id="PF01092">
    <property type="entry name" value="Ribosomal_S6e"/>
    <property type="match status" value="1"/>
</dbReference>
<dbReference type="Proteomes" id="UP000308652">
    <property type="component" value="Unassembled WGS sequence"/>
</dbReference>
<dbReference type="SMART" id="SM01405">
    <property type="entry name" value="Ribosomal_S6e"/>
    <property type="match status" value="1"/>
</dbReference>
<keyword evidence="5" id="KW-1185">Reference proteome</keyword>
<reference evidence="4 5" key="1">
    <citation type="journal article" date="2019" name="Nat. Ecol. Evol.">
        <title>Megaphylogeny resolves global patterns of mushroom evolution.</title>
        <authorList>
            <person name="Varga T."/>
            <person name="Krizsan K."/>
            <person name="Foldi C."/>
            <person name="Dima B."/>
            <person name="Sanchez-Garcia M."/>
            <person name="Sanchez-Ramirez S."/>
            <person name="Szollosi G.J."/>
            <person name="Szarkandi J.G."/>
            <person name="Papp V."/>
            <person name="Albert L."/>
            <person name="Andreopoulos W."/>
            <person name="Angelini C."/>
            <person name="Antonin V."/>
            <person name="Barry K.W."/>
            <person name="Bougher N.L."/>
            <person name="Buchanan P."/>
            <person name="Buyck B."/>
            <person name="Bense V."/>
            <person name="Catcheside P."/>
            <person name="Chovatia M."/>
            <person name="Cooper J."/>
            <person name="Damon W."/>
            <person name="Desjardin D."/>
            <person name="Finy P."/>
            <person name="Geml J."/>
            <person name="Haridas S."/>
            <person name="Hughes K."/>
            <person name="Justo A."/>
            <person name="Karasinski D."/>
            <person name="Kautmanova I."/>
            <person name="Kiss B."/>
            <person name="Kocsube S."/>
            <person name="Kotiranta H."/>
            <person name="LaButti K.M."/>
            <person name="Lechner B.E."/>
            <person name="Liimatainen K."/>
            <person name="Lipzen A."/>
            <person name="Lukacs Z."/>
            <person name="Mihaltcheva S."/>
            <person name="Morgado L.N."/>
            <person name="Niskanen T."/>
            <person name="Noordeloos M.E."/>
            <person name="Ohm R.A."/>
            <person name="Ortiz-Santana B."/>
            <person name="Ovrebo C."/>
            <person name="Racz N."/>
            <person name="Riley R."/>
            <person name="Savchenko A."/>
            <person name="Shiryaev A."/>
            <person name="Soop K."/>
            <person name="Spirin V."/>
            <person name="Szebenyi C."/>
            <person name="Tomsovsky M."/>
            <person name="Tulloss R.E."/>
            <person name="Uehling J."/>
            <person name="Grigoriev I.V."/>
            <person name="Vagvolgyi C."/>
            <person name="Papp T."/>
            <person name="Martin F.M."/>
            <person name="Miettinen O."/>
            <person name="Hibbett D.S."/>
            <person name="Nagy L.G."/>
        </authorList>
    </citation>
    <scope>NUCLEOTIDE SEQUENCE [LARGE SCALE GENOMIC DNA]</scope>
    <source>
        <strain evidence="4 5">CBS 166.37</strain>
    </source>
</reference>
<name>A0A5C3M0M8_9AGAR</name>
<gene>
    <name evidence="4" type="ORF">BDQ12DRAFT_723601</name>
</gene>
<dbReference type="PANTHER" id="PTHR11502">
    <property type="entry name" value="40S RIBOSOMAL PROTEIN S6"/>
    <property type="match status" value="1"/>
</dbReference>
<dbReference type="InterPro" id="IPR001377">
    <property type="entry name" value="Ribosomal_eS6"/>
</dbReference>
<accession>A0A5C3M0M8</accession>
<evidence type="ECO:0000313" key="5">
    <source>
        <dbReference type="Proteomes" id="UP000308652"/>
    </source>
</evidence>